<dbReference type="EMBL" id="MLJW01003695">
    <property type="protein sequence ID" value="OIQ71509.1"/>
    <property type="molecule type" value="Genomic_DNA"/>
</dbReference>
<protein>
    <submittedName>
        <fullName evidence="1">Uncharacterized protein</fullName>
    </submittedName>
</protein>
<accession>A0A1J5Q6D3</accession>
<comment type="caution">
    <text evidence="1">The sequence shown here is derived from an EMBL/GenBank/DDBJ whole genome shotgun (WGS) entry which is preliminary data.</text>
</comment>
<dbReference type="AlphaFoldDB" id="A0A1J5Q6D3"/>
<name>A0A1J5Q6D3_9ZZZZ</name>
<gene>
    <name evidence="1" type="ORF">GALL_468750</name>
</gene>
<sequence>MPAFGPVTGRDLLATDQVDGEDVLVVHVIGVVDEADQLKVLTHPTQTLERVVDVVLVGQIREQAIEEHDPLSPL</sequence>
<organism evidence="1">
    <name type="scientific">mine drainage metagenome</name>
    <dbReference type="NCBI Taxonomy" id="410659"/>
    <lineage>
        <taxon>unclassified sequences</taxon>
        <taxon>metagenomes</taxon>
        <taxon>ecological metagenomes</taxon>
    </lineage>
</organism>
<reference evidence="1" key="1">
    <citation type="submission" date="2016-10" db="EMBL/GenBank/DDBJ databases">
        <title>Sequence of Gallionella enrichment culture.</title>
        <authorList>
            <person name="Poehlein A."/>
            <person name="Muehling M."/>
            <person name="Daniel R."/>
        </authorList>
    </citation>
    <scope>NUCLEOTIDE SEQUENCE</scope>
</reference>
<proteinExistence type="predicted"/>
<evidence type="ECO:0000313" key="1">
    <source>
        <dbReference type="EMBL" id="OIQ71509.1"/>
    </source>
</evidence>